<evidence type="ECO:0000313" key="1">
    <source>
        <dbReference type="EMBL" id="KAK9823475.1"/>
    </source>
</evidence>
<reference evidence="1 2" key="1">
    <citation type="journal article" date="2024" name="Nat. Commun.">
        <title>Phylogenomics reveals the evolutionary origins of lichenization in chlorophyte algae.</title>
        <authorList>
            <person name="Puginier C."/>
            <person name="Libourel C."/>
            <person name="Otte J."/>
            <person name="Skaloud P."/>
            <person name="Haon M."/>
            <person name="Grisel S."/>
            <person name="Petersen M."/>
            <person name="Berrin J.G."/>
            <person name="Delaux P.M."/>
            <person name="Dal Grande F."/>
            <person name="Keller J."/>
        </authorList>
    </citation>
    <scope>NUCLEOTIDE SEQUENCE [LARGE SCALE GENOMIC DNA]</scope>
    <source>
        <strain evidence="1 2">SAG 2043</strain>
    </source>
</reference>
<name>A0AAW1QQE3_9CHLO</name>
<evidence type="ECO:0000313" key="2">
    <source>
        <dbReference type="Proteomes" id="UP001489004"/>
    </source>
</evidence>
<dbReference type="EMBL" id="JALJOR010000002">
    <property type="protein sequence ID" value="KAK9823475.1"/>
    <property type="molecule type" value="Genomic_DNA"/>
</dbReference>
<dbReference type="AlphaFoldDB" id="A0AAW1QQE3"/>
<organism evidence="1 2">
    <name type="scientific">[Myrmecia] bisecta</name>
    <dbReference type="NCBI Taxonomy" id="41462"/>
    <lineage>
        <taxon>Eukaryota</taxon>
        <taxon>Viridiplantae</taxon>
        <taxon>Chlorophyta</taxon>
        <taxon>core chlorophytes</taxon>
        <taxon>Trebouxiophyceae</taxon>
        <taxon>Trebouxiales</taxon>
        <taxon>Trebouxiaceae</taxon>
        <taxon>Myrmecia</taxon>
    </lineage>
</organism>
<dbReference type="Proteomes" id="UP001489004">
    <property type="component" value="Unassembled WGS sequence"/>
</dbReference>
<sequence length="428" mass="45168">MLLISAVSANASGESTDVSVAYRRALMATAVGAIGAASDTADLPPISPQLKPASIAGNNLQLACTSAVSLLRKYLNTPTDDALLLLEEAGDGVLAQINGTTRIAARLQEKGHCQVSVALSGMTSIAVSAHKYIVTKDGNPAIAIVSKLESNTLALRQTLATDAPCTVAGPGSMRVTRFTSQVVQSGVAVGHVHGAMASKDADVKNIYKTGQEVVNMGLCAKLLAQNFVQVGLQSHSAEVNKVGASQEQLACAATQTLQPPFAKLSDVSDVVPPPPARRLLQTGKPSQRQRPIEVAGDEDWPANVTAVIANTLFTSYFTPRELTFQAPLPAANLASIFTGDPSKPSNTEDIQPRNGYRDYPLSLTIGQIFPPSRFILSDINVTEAVIEQYKFPGNGTLPEELLLASLNITQLALYNDGGMLVHHMATYL</sequence>
<accession>A0AAW1QQE3</accession>
<comment type="caution">
    <text evidence="1">The sequence shown here is derived from an EMBL/GenBank/DDBJ whole genome shotgun (WGS) entry which is preliminary data.</text>
</comment>
<gene>
    <name evidence="1" type="ORF">WJX72_002985</name>
</gene>
<keyword evidence="2" id="KW-1185">Reference proteome</keyword>
<proteinExistence type="predicted"/>
<protein>
    <submittedName>
        <fullName evidence="1">Uncharacterized protein</fullName>
    </submittedName>
</protein>